<evidence type="ECO:0000256" key="14">
    <source>
        <dbReference type="PIRSR" id="PIRSR603373-1"/>
    </source>
</evidence>
<keyword evidence="15" id="KW-0460">Magnesium</keyword>
<evidence type="ECO:0000259" key="17">
    <source>
        <dbReference type="PROSITE" id="PS51711"/>
    </source>
</evidence>
<keyword evidence="6 16" id="KW-0812">Transmembrane</keyword>
<evidence type="ECO:0000256" key="11">
    <source>
        <dbReference type="ARBA" id="ARBA00023134"/>
    </source>
</evidence>
<accession>A0A832RVG0</accession>
<feature type="transmembrane region" description="Helical" evidence="16">
    <location>
        <begin position="390"/>
        <end position="409"/>
    </location>
</feature>
<dbReference type="InterPro" id="IPR006073">
    <property type="entry name" value="GTP-bd"/>
</dbReference>
<evidence type="ECO:0000256" key="10">
    <source>
        <dbReference type="ARBA" id="ARBA00023065"/>
    </source>
</evidence>
<evidence type="ECO:0000256" key="4">
    <source>
        <dbReference type="ARBA" id="ARBA00022496"/>
    </source>
</evidence>
<keyword evidence="4" id="KW-0410">Iron transport</keyword>
<evidence type="ECO:0000256" key="16">
    <source>
        <dbReference type="SAM" id="Phobius"/>
    </source>
</evidence>
<keyword evidence="7 14" id="KW-0547">Nucleotide-binding</keyword>
<dbReference type="Pfam" id="PF07664">
    <property type="entry name" value="FeoB_C"/>
    <property type="match status" value="1"/>
</dbReference>
<dbReference type="Pfam" id="PF07670">
    <property type="entry name" value="Gate"/>
    <property type="match status" value="2"/>
</dbReference>
<gene>
    <name evidence="18" type="primary">feoB</name>
    <name evidence="18" type="ORF">HA299_01155</name>
</gene>
<feature type="transmembrane region" description="Helical" evidence="16">
    <location>
        <begin position="541"/>
        <end position="561"/>
    </location>
</feature>
<keyword evidence="9" id="KW-0408">Iron</keyword>
<evidence type="ECO:0000313" key="19">
    <source>
        <dbReference type="Proteomes" id="UP000600363"/>
    </source>
</evidence>
<feature type="binding site" evidence="14">
    <location>
        <begin position="55"/>
        <end position="58"/>
    </location>
    <ligand>
        <name>GTP</name>
        <dbReference type="ChEBI" id="CHEBI:37565"/>
        <label>1</label>
    </ligand>
</feature>
<keyword evidence="5" id="KW-0997">Cell inner membrane</keyword>
<feature type="binding site" evidence="14">
    <location>
        <begin position="144"/>
        <end position="146"/>
    </location>
    <ligand>
        <name>GTP</name>
        <dbReference type="ChEBI" id="CHEBI:37565"/>
        <label>1</label>
    </ligand>
</feature>
<evidence type="ECO:0000256" key="6">
    <source>
        <dbReference type="ARBA" id="ARBA00022692"/>
    </source>
</evidence>
<evidence type="ECO:0000256" key="3">
    <source>
        <dbReference type="ARBA" id="ARBA00022475"/>
    </source>
</evidence>
<feature type="transmembrane region" description="Helical" evidence="16">
    <location>
        <begin position="223"/>
        <end position="244"/>
    </location>
</feature>
<dbReference type="Gene3D" id="3.40.50.300">
    <property type="entry name" value="P-loop containing nucleotide triphosphate hydrolases"/>
    <property type="match status" value="1"/>
</dbReference>
<feature type="transmembrane region" description="Helical" evidence="16">
    <location>
        <begin position="323"/>
        <end position="345"/>
    </location>
</feature>
<dbReference type="PANTHER" id="PTHR43185">
    <property type="entry name" value="FERROUS IRON TRANSPORT PROTEIN B"/>
    <property type="match status" value="1"/>
</dbReference>
<dbReference type="PROSITE" id="PS51711">
    <property type="entry name" value="G_FEOB"/>
    <property type="match status" value="1"/>
</dbReference>
<dbReference type="PRINTS" id="PR00326">
    <property type="entry name" value="GTP1OBG"/>
</dbReference>
<evidence type="ECO:0000256" key="13">
    <source>
        <dbReference type="NCBIfam" id="TIGR00437"/>
    </source>
</evidence>
<evidence type="ECO:0000256" key="5">
    <source>
        <dbReference type="ARBA" id="ARBA00022519"/>
    </source>
</evidence>
<dbReference type="GO" id="GO:0015093">
    <property type="term" value="F:ferrous iron transmembrane transporter activity"/>
    <property type="evidence" value="ECO:0007669"/>
    <property type="project" value="UniProtKB-UniRule"/>
</dbReference>
<feature type="binding site" evidence="14">
    <location>
        <begin position="34"/>
        <end position="38"/>
    </location>
    <ligand>
        <name>GTP</name>
        <dbReference type="ChEBI" id="CHEBI:37565"/>
        <label>1</label>
    </ligand>
</feature>
<dbReference type="CDD" id="cd01879">
    <property type="entry name" value="FeoB"/>
    <property type="match status" value="1"/>
</dbReference>
<feature type="binding site" evidence="15">
    <location>
        <position position="23"/>
    </location>
    <ligand>
        <name>Mg(2+)</name>
        <dbReference type="ChEBI" id="CHEBI:18420"/>
        <label>2</label>
    </ligand>
</feature>
<dbReference type="FunFam" id="3.40.50.300:FF:000426">
    <property type="entry name" value="Ferrous iron transport protein B"/>
    <property type="match status" value="1"/>
</dbReference>
<protein>
    <recommendedName>
        <fullName evidence="13">Ferrous iron transport protein B</fullName>
    </recommendedName>
</protein>
<dbReference type="Proteomes" id="UP000600363">
    <property type="component" value="Unassembled WGS sequence"/>
</dbReference>
<evidence type="ECO:0000256" key="9">
    <source>
        <dbReference type="ARBA" id="ARBA00023004"/>
    </source>
</evidence>
<keyword evidence="8 16" id="KW-1133">Transmembrane helix</keyword>
<evidence type="ECO:0000256" key="7">
    <source>
        <dbReference type="ARBA" id="ARBA00022741"/>
    </source>
</evidence>
<dbReference type="Pfam" id="PF02421">
    <property type="entry name" value="FeoB_N"/>
    <property type="match status" value="1"/>
</dbReference>
<evidence type="ECO:0000256" key="2">
    <source>
        <dbReference type="ARBA" id="ARBA00022448"/>
    </source>
</evidence>
<feature type="transmembrane region" description="Helical" evidence="16">
    <location>
        <begin position="477"/>
        <end position="495"/>
    </location>
</feature>
<dbReference type="GO" id="GO:0046872">
    <property type="term" value="F:metal ion binding"/>
    <property type="evidence" value="ECO:0007669"/>
    <property type="project" value="UniProtKB-KW"/>
</dbReference>
<comment type="subcellular location">
    <subcellularLocation>
        <location evidence="1">Cell inner membrane</location>
        <topology evidence="1">Multi-pass membrane protein</topology>
    </subcellularLocation>
</comment>
<name>A0A832RVG0_9EURY</name>
<evidence type="ECO:0000256" key="8">
    <source>
        <dbReference type="ARBA" id="ARBA00022989"/>
    </source>
</evidence>
<feature type="binding site" evidence="15">
    <location>
        <position position="24"/>
    </location>
    <ligand>
        <name>Mg(2+)</name>
        <dbReference type="ChEBI" id="CHEBI:18420"/>
        <label>2</label>
    </ligand>
</feature>
<feature type="binding site" evidence="14">
    <location>
        <begin position="115"/>
        <end position="118"/>
    </location>
    <ligand>
        <name>GTP</name>
        <dbReference type="ChEBI" id="CHEBI:37565"/>
        <label>1</label>
    </ligand>
</feature>
<dbReference type="RefSeq" id="WP_042686284.1">
    <property type="nucleotide sequence ID" value="NZ_DUIH01000004.1"/>
</dbReference>
<keyword evidence="15" id="KW-0479">Metal-binding</keyword>
<feature type="domain" description="FeoB-type G" evidence="17">
    <location>
        <begin position="2"/>
        <end position="164"/>
    </location>
</feature>
<evidence type="ECO:0000256" key="12">
    <source>
        <dbReference type="ARBA" id="ARBA00023136"/>
    </source>
</evidence>
<feature type="transmembrane region" description="Helical" evidence="16">
    <location>
        <begin position="447"/>
        <end position="465"/>
    </location>
</feature>
<evidence type="ECO:0000256" key="15">
    <source>
        <dbReference type="PIRSR" id="PIRSR603373-2"/>
    </source>
</evidence>
<dbReference type="EMBL" id="DUIH01000004">
    <property type="protein sequence ID" value="HIH69219.1"/>
    <property type="molecule type" value="Genomic_DNA"/>
</dbReference>
<sequence>MRPRVALIGNPNVGKTVVFNALTGARQRVGNWPGVTVERKEGRSFVDGKELDVIDLPGVYTMITRSIDERIAREFILEGNPDVVVDIVDASNLERNLYLTLQLLEVGANVVVALNKMDVARARGLEIDSDALSRMLGVPVVEMVATRGEGIERLKRAVLELARDKYGQEAHKAELVLGGDDVYELAHRRYELIGEILSQCVRQRDKGKWSTTEMLDRVLLHRYLGIPIFLVLMWGMFQFAFGVATPFMDAIDLFFTSLGSVLAAHIANEHLRSLLVDGIIGGLGFILVFVPNIFLLFFAISLMEDSGYIARAAFVMDRAMRRLGLHGKSFIPMLMGFGCNVPAIMATRTIESDRDRIITILVLPLMSCSARLPVYVLLAGAFFAHMAGTVIFSLYILGIVLAVLMALVFRKVLFRGEPSPFILELPSYQTPTLRSAVLKMWERGKLFITKAGTVLLLGALVMWFASTHPWGCSIEESYAAMVGHALAFVFAPLGFDWRGGVALLMGILAKEVVVGTFAVLYGVDEGTLAQTLSTAMTPLTAYAFMVFTLIYLPCIATVGVIKRELGSWRWALFATLWPMGLAYLSALVVVGAGHLLGFE</sequence>
<dbReference type="GO" id="GO:0005886">
    <property type="term" value="C:plasma membrane"/>
    <property type="evidence" value="ECO:0007669"/>
    <property type="project" value="UniProtKB-SubCell"/>
</dbReference>
<reference evidence="18" key="1">
    <citation type="journal article" date="2020" name="bioRxiv">
        <title>A rank-normalized archaeal taxonomy based on genome phylogeny resolves widespread incomplete and uneven classifications.</title>
        <authorList>
            <person name="Rinke C."/>
            <person name="Chuvochina M."/>
            <person name="Mussig A.J."/>
            <person name="Chaumeil P.-A."/>
            <person name="Waite D.W."/>
            <person name="Whitman W.B."/>
            <person name="Parks D.H."/>
            <person name="Hugenholtz P."/>
        </authorList>
    </citation>
    <scope>NUCLEOTIDE SEQUENCE</scope>
    <source>
        <strain evidence="18">UBA12518</strain>
    </source>
</reference>
<dbReference type="InterPro" id="IPR027417">
    <property type="entry name" value="P-loop_NTPase"/>
</dbReference>
<feature type="transmembrane region" description="Helical" evidence="16">
    <location>
        <begin position="502"/>
        <end position="521"/>
    </location>
</feature>
<keyword evidence="11 14" id="KW-0342">GTP-binding</keyword>
<dbReference type="InterPro" id="IPR011640">
    <property type="entry name" value="Fe2_transport_prot_B_C"/>
</dbReference>
<dbReference type="NCBIfam" id="TIGR00437">
    <property type="entry name" value="feoB"/>
    <property type="match status" value="1"/>
</dbReference>
<dbReference type="InterPro" id="IPR050860">
    <property type="entry name" value="FeoB_GTPase"/>
</dbReference>
<keyword evidence="3" id="KW-1003">Cell membrane</keyword>
<feature type="transmembrane region" description="Helical" evidence="16">
    <location>
        <begin position="250"/>
        <end position="267"/>
    </location>
</feature>
<dbReference type="SUPFAM" id="SSF52540">
    <property type="entry name" value="P-loop containing nucleoside triphosphate hydrolases"/>
    <property type="match status" value="1"/>
</dbReference>
<dbReference type="AlphaFoldDB" id="A0A832RVG0"/>
<dbReference type="InterPro" id="IPR011642">
    <property type="entry name" value="Gate_dom"/>
</dbReference>
<comment type="caution">
    <text evidence="18">The sequence shown here is derived from an EMBL/GenBank/DDBJ whole genome shotgun (WGS) entry which is preliminary data.</text>
</comment>
<feature type="transmembrane region" description="Helical" evidence="16">
    <location>
        <begin position="573"/>
        <end position="596"/>
    </location>
</feature>
<feature type="transmembrane region" description="Helical" evidence="16">
    <location>
        <begin position="357"/>
        <end position="384"/>
    </location>
</feature>
<evidence type="ECO:0000256" key="1">
    <source>
        <dbReference type="ARBA" id="ARBA00004429"/>
    </source>
</evidence>
<feature type="transmembrane region" description="Helical" evidence="16">
    <location>
        <begin position="279"/>
        <end position="303"/>
    </location>
</feature>
<dbReference type="PANTHER" id="PTHR43185:SF1">
    <property type="entry name" value="FE(2+) TRANSPORTER FEOB"/>
    <property type="match status" value="1"/>
</dbReference>
<keyword evidence="10" id="KW-0406">Ion transport</keyword>
<keyword evidence="12 16" id="KW-0472">Membrane</keyword>
<feature type="binding site" evidence="15">
    <location>
        <position position="21"/>
    </location>
    <ligand>
        <name>Mg(2+)</name>
        <dbReference type="ChEBI" id="CHEBI:18420"/>
        <label>2</label>
    </ligand>
</feature>
<proteinExistence type="predicted"/>
<feature type="binding site" evidence="15">
    <location>
        <position position="20"/>
    </location>
    <ligand>
        <name>Mg(2+)</name>
        <dbReference type="ChEBI" id="CHEBI:18420"/>
        <label>2</label>
    </ligand>
</feature>
<organism evidence="18 19">
    <name type="scientific">Methermicoccus shengliensis</name>
    <dbReference type="NCBI Taxonomy" id="660064"/>
    <lineage>
        <taxon>Archaea</taxon>
        <taxon>Methanobacteriati</taxon>
        <taxon>Methanobacteriota</taxon>
        <taxon>Stenosarchaea group</taxon>
        <taxon>Methanomicrobia</taxon>
        <taxon>Methanosarcinales</taxon>
        <taxon>Methermicoccaceae</taxon>
        <taxon>Methermicoccus</taxon>
    </lineage>
</organism>
<dbReference type="GO" id="GO:0005525">
    <property type="term" value="F:GTP binding"/>
    <property type="evidence" value="ECO:0007669"/>
    <property type="project" value="UniProtKB-KW"/>
</dbReference>
<dbReference type="InterPro" id="IPR003373">
    <property type="entry name" value="Fe2_transport_prot-B"/>
</dbReference>
<keyword evidence="2" id="KW-0813">Transport</keyword>
<dbReference type="InterPro" id="IPR030389">
    <property type="entry name" value="G_FEOB_dom"/>
</dbReference>
<feature type="binding site" evidence="14">
    <location>
        <begin position="9"/>
        <end position="16"/>
    </location>
    <ligand>
        <name>GTP</name>
        <dbReference type="ChEBI" id="CHEBI:37565"/>
        <label>1</label>
    </ligand>
</feature>
<evidence type="ECO:0000313" key="18">
    <source>
        <dbReference type="EMBL" id="HIH69219.1"/>
    </source>
</evidence>